<dbReference type="AlphaFoldDB" id="A0A9D9E772"/>
<reference evidence="2" key="1">
    <citation type="submission" date="2020-10" db="EMBL/GenBank/DDBJ databases">
        <authorList>
            <person name="Gilroy R."/>
        </authorList>
    </citation>
    <scope>NUCLEOTIDE SEQUENCE</scope>
    <source>
        <strain evidence="2">11167</strain>
    </source>
</reference>
<accession>A0A9D9E772</accession>
<protein>
    <submittedName>
        <fullName evidence="2">Uncharacterized protein</fullName>
    </submittedName>
</protein>
<evidence type="ECO:0000256" key="1">
    <source>
        <dbReference type="SAM" id="MobiDB-lite"/>
    </source>
</evidence>
<sequence length="169" mass="19017">MAQRTTKKNAGKHGGGRPRRFKNPEQMQQELAEFFAGALGKDADGKDVVNYFPTIMYAEYKLGYKHRDYKQYEEFSAVTEWADDASHAICEQLALKGVMASPAIKLYLISKCGYTGDVIKMQNQQRVKAEVDISGVVAAIGKLNDEEEAILMDEIRKSLDEEEDEANEE</sequence>
<dbReference type="Proteomes" id="UP000823633">
    <property type="component" value="Unassembled WGS sequence"/>
</dbReference>
<reference evidence="2" key="2">
    <citation type="journal article" date="2021" name="PeerJ">
        <title>Extensive microbial diversity within the chicken gut microbiome revealed by metagenomics and culture.</title>
        <authorList>
            <person name="Gilroy R."/>
            <person name="Ravi A."/>
            <person name="Getino M."/>
            <person name="Pursley I."/>
            <person name="Horton D.L."/>
            <person name="Alikhan N.F."/>
            <person name="Baker D."/>
            <person name="Gharbi K."/>
            <person name="Hall N."/>
            <person name="Watson M."/>
            <person name="Adriaenssens E.M."/>
            <person name="Foster-Nyarko E."/>
            <person name="Jarju S."/>
            <person name="Secka A."/>
            <person name="Antonio M."/>
            <person name="Oren A."/>
            <person name="Chaudhuri R.R."/>
            <person name="La Ragione R."/>
            <person name="Hildebrand F."/>
            <person name="Pallen M.J."/>
        </authorList>
    </citation>
    <scope>NUCLEOTIDE SEQUENCE</scope>
    <source>
        <strain evidence="2">11167</strain>
    </source>
</reference>
<evidence type="ECO:0000313" key="2">
    <source>
        <dbReference type="EMBL" id="MBO8442609.1"/>
    </source>
</evidence>
<feature type="compositionally biased region" description="Basic residues" evidence="1">
    <location>
        <begin position="1"/>
        <end position="21"/>
    </location>
</feature>
<name>A0A9D9E772_9SPIR</name>
<gene>
    <name evidence="2" type="ORF">IAC42_02455</name>
</gene>
<feature type="region of interest" description="Disordered" evidence="1">
    <location>
        <begin position="1"/>
        <end position="23"/>
    </location>
</feature>
<organism evidence="2 3">
    <name type="scientific">Candidatus Aphodenecus pullistercoris</name>
    <dbReference type="NCBI Taxonomy" id="2840669"/>
    <lineage>
        <taxon>Bacteria</taxon>
        <taxon>Pseudomonadati</taxon>
        <taxon>Spirochaetota</taxon>
        <taxon>Spirochaetia</taxon>
        <taxon>Spirochaetales</taxon>
        <taxon>Candidatus Aphodenecus</taxon>
    </lineage>
</organism>
<evidence type="ECO:0000313" key="3">
    <source>
        <dbReference type="Proteomes" id="UP000823633"/>
    </source>
</evidence>
<proteinExistence type="predicted"/>
<comment type="caution">
    <text evidence="2">The sequence shown here is derived from an EMBL/GenBank/DDBJ whole genome shotgun (WGS) entry which is preliminary data.</text>
</comment>
<dbReference type="EMBL" id="JADIMU010000016">
    <property type="protein sequence ID" value="MBO8442609.1"/>
    <property type="molecule type" value="Genomic_DNA"/>
</dbReference>